<dbReference type="AlphaFoldDB" id="A0A8I3W3U9"/>
<evidence type="ECO:0000313" key="2">
    <source>
        <dbReference type="Proteomes" id="UP000008225"/>
    </source>
</evidence>
<reference evidence="1" key="3">
    <citation type="submission" date="2025-09" db="UniProtKB">
        <authorList>
            <consortium name="Ensembl"/>
        </authorList>
    </citation>
    <scope>IDENTIFICATION</scope>
</reference>
<evidence type="ECO:0000313" key="1">
    <source>
        <dbReference type="Ensembl" id="ENSCJAP00000082817.1"/>
    </source>
</evidence>
<name>A0A8I3W3U9_CALJA</name>
<dbReference type="PANTHER" id="PTHR46254">
    <property type="entry name" value="PROTEIN GVQW1-RELATED"/>
    <property type="match status" value="1"/>
</dbReference>
<organism evidence="1 2">
    <name type="scientific">Callithrix jacchus</name>
    <name type="common">White-tufted-ear marmoset</name>
    <name type="synonym">Simia Jacchus</name>
    <dbReference type="NCBI Taxonomy" id="9483"/>
    <lineage>
        <taxon>Eukaryota</taxon>
        <taxon>Metazoa</taxon>
        <taxon>Chordata</taxon>
        <taxon>Craniata</taxon>
        <taxon>Vertebrata</taxon>
        <taxon>Euteleostomi</taxon>
        <taxon>Mammalia</taxon>
        <taxon>Eutheria</taxon>
        <taxon>Euarchontoglires</taxon>
        <taxon>Primates</taxon>
        <taxon>Haplorrhini</taxon>
        <taxon>Platyrrhini</taxon>
        <taxon>Cebidae</taxon>
        <taxon>Callitrichinae</taxon>
        <taxon>Callithrix</taxon>
        <taxon>Callithrix</taxon>
    </lineage>
</organism>
<dbReference type="GeneTree" id="ENSGT00980000199842"/>
<protein>
    <submittedName>
        <fullName evidence="1">Uncharacterized protein</fullName>
    </submittedName>
</protein>
<reference evidence="1 2" key="1">
    <citation type="submission" date="2009-03" db="EMBL/GenBank/DDBJ databases">
        <authorList>
            <person name="Warren W."/>
            <person name="Ye L."/>
            <person name="Minx P."/>
            <person name="Worley K."/>
            <person name="Gibbs R."/>
            <person name="Wilson R.K."/>
        </authorList>
    </citation>
    <scope>NUCLEOTIDE SEQUENCE [LARGE SCALE GENOMIC DNA]</scope>
</reference>
<sequence length="85" mass="9378">MESCSVAHAGWSTVAQSRLTATSASWVQGFSCLSLLSSRDYRHTPPCLTNFCIFSRDGVSPCWPTWSRSPDFTICPPWPPKVLGL</sequence>
<dbReference type="PANTHER" id="PTHR46254:SF11">
    <property type="entry name" value="SECRETED PROTEIN"/>
    <property type="match status" value="1"/>
</dbReference>
<reference evidence="1" key="2">
    <citation type="submission" date="2025-08" db="UniProtKB">
        <authorList>
            <consortium name="Ensembl"/>
        </authorList>
    </citation>
    <scope>IDENTIFICATION</scope>
</reference>
<accession>A0A8I3W3U9</accession>
<dbReference type="Ensembl" id="ENSCJAT00000131378.1">
    <property type="protein sequence ID" value="ENSCJAP00000082817.1"/>
    <property type="gene ID" value="ENSCJAG00000070399.1"/>
</dbReference>
<proteinExistence type="predicted"/>
<keyword evidence="2" id="KW-1185">Reference proteome</keyword>
<dbReference type="Proteomes" id="UP000008225">
    <property type="component" value="Chromosome 11"/>
</dbReference>